<dbReference type="InterPro" id="IPR013783">
    <property type="entry name" value="Ig-like_fold"/>
</dbReference>
<evidence type="ECO:0000313" key="2">
    <source>
        <dbReference type="EMBL" id="AEA44069.1"/>
    </source>
</evidence>
<evidence type="ECO:0000259" key="1">
    <source>
        <dbReference type="PROSITE" id="PS50093"/>
    </source>
</evidence>
<name>F2I9B2_FLUTR</name>
<organism evidence="2 3">
    <name type="scientific">Fluviicola taffensis (strain DSM 16823 / NCIMB 13979 / RW262)</name>
    <dbReference type="NCBI Taxonomy" id="755732"/>
    <lineage>
        <taxon>Bacteria</taxon>
        <taxon>Pseudomonadati</taxon>
        <taxon>Bacteroidota</taxon>
        <taxon>Flavobacteriia</taxon>
        <taxon>Flavobacteriales</taxon>
        <taxon>Crocinitomicaceae</taxon>
        <taxon>Fluviicola</taxon>
    </lineage>
</organism>
<protein>
    <submittedName>
        <fullName evidence="2">PKD domain containing protein</fullName>
    </submittedName>
</protein>
<dbReference type="InterPro" id="IPR035986">
    <property type="entry name" value="PKD_dom_sf"/>
</dbReference>
<dbReference type="CDD" id="cd00146">
    <property type="entry name" value="PKD"/>
    <property type="match status" value="1"/>
</dbReference>
<dbReference type="Gene3D" id="2.60.40.10">
    <property type="entry name" value="Immunoglobulins"/>
    <property type="match status" value="1"/>
</dbReference>
<feature type="domain" description="PKD" evidence="1">
    <location>
        <begin position="446"/>
        <end position="501"/>
    </location>
</feature>
<dbReference type="eggNOG" id="COG3291">
    <property type="taxonomic scope" value="Bacteria"/>
</dbReference>
<dbReference type="RefSeq" id="WP_013686839.1">
    <property type="nucleotide sequence ID" value="NC_015321.1"/>
</dbReference>
<dbReference type="InterPro" id="IPR022409">
    <property type="entry name" value="PKD/Chitinase_dom"/>
</dbReference>
<accession>F2I9B2</accession>
<dbReference type="SMART" id="SM00089">
    <property type="entry name" value="PKD"/>
    <property type="match status" value="1"/>
</dbReference>
<dbReference type="Proteomes" id="UP000007463">
    <property type="component" value="Chromosome"/>
</dbReference>
<dbReference type="STRING" id="755732.Fluta_2083"/>
<reference evidence="2 3" key="1">
    <citation type="journal article" date="2011" name="Stand. Genomic Sci.">
        <title>Complete genome sequence of the gliding freshwater bacterium Fluviicola taffensis type strain (RW262).</title>
        <authorList>
            <person name="Woyke T."/>
            <person name="Chertkov O."/>
            <person name="Lapidus A."/>
            <person name="Nolan M."/>
            <person name="Lucas S."/>
            <person name="Del Rio T.G."/>
            <person name="Tice H."/>
            <person name="Cheng J.F."/>
            <person name="Tapia R."/>
            <person name="Han C."/>
            <person name="Goodwin L."/>
            <person name="Pitluck S."/>
            <person name="Liolios K."/>
            <person name="Pagani I."/>
            <person name="Ivanova N."/>
            <person name="Huntemann M."/>
            <person name="Mavromatis K."/>
            <person name="Mikhailova N."/>
            <person name="Pati A."/>
            <person name="Chen A."/>
            <person name="Palaniappan K."/>
            <person name="Land M."/>
            <person name="Hauser L."/>
            <person name="Brambilla E.M."/>
            <person name="Rohde M."/>
            <person name="Mwirichia R."/>
            <person name="Sikorski J."/>
            <person name="Tindall B.J."/>
            <person name="Goker M."/>
            <person name="Bristow J."/>
            <person name="Eisen J.A."/>
            <person name="Markowitz V."/>
            <person name="Hugenholtz P."/>
            <person name="Klenk H.P."/>
            <person name="Kyrpides N.C."/>
        </authorList>
    </citation>
    <scope>NUCLEOTIDE SEQUENCE [LARGE SCALE GENOMIC DNA]</scope>
    <source>
        <strain evidence="3">DSM 16823 / RW262 / RW262</strain>
    </source>
</reference>
<evidence type="ECO:0000313" key="3">
    <source>
        <dbReference type="Proteomes" id="UP000007463"/>
    </source>
</evidence>
<dbReference type="Pfam" id="PF13585">
    <property type="entry name" value="CHU_C"/>
    <property type="match status" value="1"/>
</dbReference>
<dbReference type="HOGENOM" id="CLU_460612_0_0_10"/>
<dbReference type="AlphaFoldDB" id="F2I9B2"/>
<dbReference type="Pfam" id="PF18911">
    <property type="entry name" value="PKD_4"/>
    <property type="match status" value="1"/>
</dbReference>
<dbReference type="KEGG" id="fte:Fluta_2083"/>
<dbReference type="Pfam" id="PF19408">
    <property type="entry name" value="PKD_6"/>
    <property type="match status" value="1"/>
</dbReference>
<dbReference type="PROSITE" id="PS50093">
    <property type="entry name" value="PKD"/>
    <property type="match status" value="1"/>
</dbReference>
<reference evidence="3" key="2">
    <citation type="submission" date="2011-02" db="EMBL/GenBank/DDBJ databases">
        <title>The complete genome of Fluviicola taffensis DSM 16823.</title>
        <authorList>
            <consortium name="US DOE Joint Genome Institute (JGI-PGF)"/>
            <person name="Lucas S."/>
            <person name="Copeland A."/>
            <person name="Lapidus A."/>
            <person name="Bruce D."/>
            <person name="Goodwin L."/>
            <person name="Pitluck S."/>
            <person name="Kyrpides N."/>
            <person name="Mavromatis K."/>
            <person name="Ivanova N."/>
            <person name="Mikhailova N."/>
            <person name="Pagani I."/>
            <person name="Chertkov O."/>
            <person name="Detter J.C."/>
            <person name="Han C."/>
            <person name="Tapia R."/>
            <person name="Land M."/>
            <person name="Hauser L."/>
            <person name="Markowitz V."/>
            <person name="Cheng J.-F."/>
            <person name="Hugenholtz P."/>
            <person name="Woyke T."/>
            <person name="Wu D."/>
            <person name="Tindall B."/>
            <person name="Pomrenke H.G."/>
            <person name="Brambilla E."/>
            <person name="Klenk H.-P."/>
            <person name="Eisen J.A."/>
        </authorList>
    </citation>
    <scope>NUCLEOTIDE SEQUENCE [LARGE SCALE GENOMIC DNA]</scope>
    <source>
        <strain evidence="3">DSM 16823 / RW262 / RW262</strain>
    </source>
</reference>
<sequence precursor="true">MKLLTSTLLLAILFPFFSIGQILVSNGAMLSISSGALVQINGGAELTQSTTLTNNGSVTITKNSSFPIPGTFNIGNNSVVSGNGFYLIEQDWINNGAFNAGTSTVTLFGNTQQFITSTNSVSTVFNNLILTGSGIGNNRKKTLQGVNASTGPSGLLQINSSELETQTNTFFVTNSSISAITYNNTFGSEGFVSSLLPGTLSRITNFASPYIFPTGSSVGTTRFRPVELTPQSNQGAEYTVRFNNFDSNTQSFDRSQTDGDECTLNPTYFHSIDRLIGTAATDVKVFYVLAADGDWSGIAHWRNASANWNDMGTTAATISGGFTTRTRTGWNFVNPGHPYILSTLRPDAPVLNCPTFCENSENNVFTLTGSTGNYQWTFPSSGTIVSGQGTNSVTADWATGSGEVSAIAIGQNGCNSLPGTCIPTIHLSPVVQFTYTEDGFNYAFEDQTANATTWDWSFGDGNSSTIENPSHLYDGGDSYNVTLLVTDLNGCTGSGSQTVEIFQDIVVPNIITPNNDGTNDIFLIKTAGIKTFNLIIVNRWGNTMFVSNDPAVIWDGKTDGKLVDEGVYFYKLKAGSASKEYNYQGNVTVIRN</sequence>
<gene>
    <name evidence="2" type="ordered locus">Fluta_2083</name>
</gene>
<dbReference type="SUPFAM" id="SSF49299">
    <property type="entry name" value="PKD domain"/>
    <property type="match status" value="1"/>
</dbReference>
<proteinExistence type="predicted"/>
<keyword evidence="3" id="KW-1185">Reference proteome</keyword>
<dbReference type="InterPro" id="IPR045829">
    <property type="entry name" value="PKD_6"/>
</dbReference>
<dbReference type="NCBIfam" id="TIGR04131">
    <property type="entry name" value="Bac_Flav_CTERM"/>
    <property type="match status" value="1"/>
</dbReference>
<dbReference type="EMBL" id="CP002542">
    <property type="protein sequence ID" value="AEA44069.1"/>
    <property type="molecule type" value="Genomic_DNA"/>
</dbReference>
<dbReference type="InterPro" id="IPR000601">
    <property type="entry name" value="PKD_dom"/>
</dbReference>
<dbReference type="InterPro" id="IPR026341">
    <property type="entry name" value="T9SS_type_B"/>
</dbReference>